<evidence type="ECO:0000256" key="1">
    <source>
        <dbReference type="SAM" id="MobiDB-lite"/>
    </source>
</evidence>
<protein>
    <submittedName>
        <fullName evidence="3">Uncharacterized protein</fullName>
    </submittedName>
</protein>
<proteinExistence type="predicted"/>
<evidence type="ECO:0000313" key="2">
    <source>
        <dbReference type="Proteomes" id="UP000492821"/>
    </source>
</evidence>
<dbReference type="AlphaFoldDB" id="A0A7E4WBH7"/>
<organism evidence="2 3">
    <name type="scientific">Panagrellus redivivus</name>
    <name type="common">Microworm</name>
    <dbReference type="NCBI Taxonomy" id="6233"/>
    <lineage>
        <taxon>Eukaryota</taxon>
        <taxon>Metazoa</taxon>
        <taxon>Ecdysozoa</taxon>
        <taxon>Nematoda</taxon>
        <taxon>Chromadorea</taxon>
        <taxon>Rhabditida</taxon>
        <taxon>Tylenchina</taxon>
        <taxon>Panagrolaimomorpha</taxon>
        <taxon>Panagrolaimoidea</taxon>
        <taxon>Panagrolaimidae</taxon>
        <taxon>Panagrellus</taxon>
    </lineage>
</organism>
<reference evidence="2" key="1">
    <citation type="journal article" date="2013" name="Genetics">
        <title>The draft genome and transcriptome of Panagrellus redivivus are shaped by the harsh demands of a free-living lifestyle.</title>
        <authorList>
            <person name="Srinivasan J."/>
            <person name="Dillman A.R."/>
            <person name="Macchietto M.G."/>
            <person name="Heikkinen L."/>
            <person name="Lakso M."/>
            <person name="Fracchia K.M."/>
            <person name="Antoshechkin I."/>
            <person name="Mortazavi A."/>
            <person name="Wong G."/>
            <person name="Sternberg P.W."/>
        </authorList>
    </citation>
    <scope>NUCLEOTIDE SEQUENCE [LARGE SCALE GENOMIC DNA]</scope>
    <source>
        <strain evidence="2">MT8872</strain>
    </source>
</reference>
<evidence type="ECO:0000313" key="3">
    <source>
        <dbReference type="WBParaSite" id="Pan_g8452.t1"/>
    </source>
</evidence>
<reference evidence="3" key="2">
    <citation type="submission" date="2020-10" db="UniProtKB">
        <authorList>
            <consortium name="WormBaseParasite"/>
        </authorList>
    </citation>
    <scope>IDENTIFICATION</scope>
</reference>
<name>A0A7E4WBH7_PANRE</name>
<dbReference type="Proteomes" id="UP000492821">
    <property type="component" value="Unassembled WGS sequence"/>
</dbReference>
<feature type="region of interest" description="Disordered" evidence="1">
    <location>
        <begin position="1"/>
        <end position="39"/>
    </location>
</feature>
<dbReference type="WBParaSite" id="Pan_g8452.t1">
    <property type="protein sequence ID" value="Pan_g8452.t1"/>
    <property type="gene ID" value="Pan_g8452"/>
</dbReference>
<sequence length="321" mass="35788">MTPSPQGSNSLYGNYETSRSDISPCESLSTSGSKNSESQVDNATVIALLEKFLAGQQELLQMTREIQGRLTNVENAVGLSNNKVSSLTDAVMEKNNDAVLMNEKTFLRKPINKDDPPQALAMVGYQELQKQIDEFIDDDGRNLNVTLNGESFYLDAKMLQAAQYVKSPRQFGPYVFQLALDLTHLANFLLGYLETGRVAGQSKRHNKAPKKLLSEDFNKFFGNLCDLCGGCVVAQKSRKQWFMEVRDGLNSKGDNLFAGSPPIYPNLDYMRSGAQHTPRFNNPDQFIAPPLRKRRLIERNDVEVPERVEPEAVAADNEGSN</sequence>
<accession>A0A7E4WBH7</accession>
<keyword evidence="2" id="KW-1185">Reference proteome</keyword>